<dbReference type="PIRSF" id="PIRSF018427">
    <property type="entry name" value="Isopntndiph_ism"/>
    <property type="match status" value="1"/>
</dbReference>
<reference evidence="14" key="1">
    <citation type="submission" date="2018-08" db="EMBL/GenBank/DDBJ databases">
        <title>Transcriptome analysis and identification of genes related to terpenoid biosynthesis in Ulva prolifera.</title>
        <authorList>
            <person name="He Y."/>
            <person name="Ma Y."/>
            <person name="Du Y."/>
            <person name="Ao Y."/>
            <person name="Yuan A."/>
            <person name="Yin Y."/>
            <person name="Yu C."/>
            <person name="Shen S."/>
        </authorList>
    </citation>
    <scope>NUCLEOTIDE SEQUENCE</scope>
</reference>
<dbReference type="UniPathway" id="UPA00059">
    <property type="reaction ID" value="UER00104"/>
</dbReference>
<evidence type="ECO:0000256" key="5">
    <source>
        <dbReference type="ARBA" id="ARBA00012057"/>
    </source>
</evidence>
<comment type="function">
    <text evidence="2">Catalyzes the 1,3-allylic rearrangement of the homoallylic substrate isopentenyl (IPP) to its highly electrophilic allylic isomer, dimethylallyl diphosphate (DMAPP).</text>
</comment>
<evidence type="ECO:0000256" key="11">
    <source>
        <dbReference type="ARBA" id="ARBA00023229"/>
    </source>
</evidence>
<evidence type="ECO:0000256" key="7">
    <source>
        <dbReference type="ARBA" id="ARBA00022723"/>
    </source>
</evidence>
<keyword evidence="10" id="KW-0443">Lipid metabolism</keyword>
<feature type="domain" description="Nudix hydrolase" evidence="13">
    <location>
        <begin position="49"/>
        <end position="212"/>
    </location>
</feature>
<dbReference type="PROSITE" id="PS51462">
    <property type="entry name" value="NUDIX"/>
    <property type="match status" value="1"/>
</dbReference>
<comment type="cofactor">
    <cofactor evidence="1">
        <name>Mg(2+)</name>
        <dbReference type="ChEBI" id="CHEBI:18420"/>
    </cofactor>
</comment>
<comment type="similarity">
    <text evidence="4">Belongs to the IPP isomerase type 1 family.</text>
</comment>
<keyword evidence="7" id="KW-0479">Metal-binding</keyword>
<evidence type="ECO:0000256" key="4">
    <source>
        <dbReference type="ARBA" id="ARBA00007579"/>
    </source>
</evidence>
<name>A0A482JPC0_ULVPR</name>
<dbReference type="AlphaFoldDB" id="A0A482JPC0"/>
<dbReference type="NCBIfam" id="TIGR02150">
    <property type="entry name" value="IPP_isom_1"/>
    <property type="match status" value="1"/>
</dbReference>
<dbReference type="GO" id="GO:0006694">
    <property type="term" value="P:steroid biosynthetic process"/>
    <property type="evidence" value="ECO:0007669"/>
    <property type="project" value="UniProtKB-KW"/>
</dbReference>
<dbReference type="Pfam" id="PF00293">
    <property type="entry name" value="NUDIX"/>
    <property type="match status" value="1"/>
</dbReference>
<keyword evidence="6" id="KW-0444">Lipid biosynthesis</keyword>
<evidence type="ECO:0000259" key="13">
    <source>
        <dbReference type="PROSITE" id="PS51462"/>
    </source>
</evidence>
<evidence type="ECO:0000256" key="12">
    <source>
        <dbReference type="ARBA" id="ARBA00023235"/>
    </source>
</evidence>
<dbReference type="PANTHER" id="PTHR10885">
    <property type="entry name" value="ISOPENTENYL-DIPHOSPHATE DELTA-ISOMERASE"/>
    <property type="match status" value="1"/>
</dbReference>
<keyword evidence="9" id="KW-0752">Steroid biosynthesis</keyword>
<keyword evidence="11" id="KW-0414">Isoprene biosynthesis</keyword>
<dbReference type="FunFam" id="3.90.79.10:FF:000012">
    <property type="entry name" value="Isopentenyl-diphosphate Delta-isomerase 1"/>
    <property type="match status" value="1"/>
</dbReference>
<dbReference type="CDD" id="cd02885">
    <property type="entry name" value="NUDIX_IPP_Isomerase"/>
    <property type="match status" value="1"/>
</dbReference>
<dbReference type="InterPro" id="IPR011876">
    <property type="entry name" value="IsopentenylPP_isomerase_typ1"/>
</dbReference>
<dbReference type="EMBL" id="MH716012">
    <property type="protein sequence ID" value="QBP34364.1"/>
    <property type="molecule type" value="mRNA"/>
</dbReference>
<evidence type="ECO:0000256" key="1">
    <source>
        <dbReference type="ARBA" id="ARBA00001946"/>
    </source>
</evidence>
<accession>A0A482JPC0</accession>
<evidence type="ECO:0000256" key="2">
    <source>
        <dbReference type="ARBA" id="ARBA00003951"/>
    </source>
</evidence>
<evidence type="ECO:0000256" key="8">
    <source>
        <dbReference type="ARBA" id="ARBA00022842"/>
    </source>
</evidence>
<dbReference type="GO" id="GO:0046872">
    <property type="term" value="F:metal ion binding"/>
    <property type="evidence" value="ECO:0007669"/>
    <property type="project" value="UniProtKB-KW"/>
</dbReference>
<evidence type="ECO:0000256" key="6">
    <source>
        <dbReference type="ARBA" id="ARBA00022516"/>
    </source>
</evidence>
<dbReference type="InterPro" id="IPR000086">
    <property type="entry name" value="NUDIX_hydrolase_dom"/>
</dbReference>
<dbReference type="GO" id="GO:0050992">
    <property type="term" value="P:dimethylallyl diphosphate biosynthetic process"/>
    <property type="evidence" value="ECO:0007669"/>
    <property type="project" value="UniProtKB-UniPathway"/>
</dbReference>
<sequence>MATWTGQGLSQQDFLIHDTCVTVNEKDEIEGARSKKDCHQFIPGTPEGHLHRAFSVFLFNSDNKLLLQQRASDKITFPDLWTNTCCSHQLHGQVPEEVDSLDQVHQGSAPGAVAAAIRKLEHELGIPASETQAAQFTYITRLLYCAGDTDPATNEPTGWGEHEMDYILFAKGDFTVSPNPEEIQAVKYVGPEELREMMRPENGLRWSPWFRIIAQNFLYKWWEDVDGVIAGKQADWDSIHKLSCP</sequence>
<keyword evidence="8" id="KW-0460">Magnesium</keyword>
<dbReference type="GO" id="GO:0009240">
    <property type="term" value="P:isopentenyl diphosphate biosynthetic process"/>
    <property type="evidence" value="ECO:0007669"/>
    <property type="project" value="TreeGrafter"/>
</dbReference>
<evidence type="ECO:0000256" key="10">
    <source>
        <dbReference type="ARBA" id="ARBA00023098"/>
    </source>
</evidence>
<evidence type="ECO:0000313" key="14">
    <source>
        <dbReference type="EMBL" id="QBP34364.1"/>
    </source>
</evidence>
<dbReference type="GO" id="GO:0004452">
    <property type="term" value="F:isopentenyl-diphosphate delta-isomerase activity"/>
    <property type="evidence" value="ECO:0007669"/>
    <property type="project" value="UniProtKB-EC"/>
</dbReference>
<proteinExistence type="evidence at transcript level"/>
<organism evidence="14">
    <name type="scientific">Ulva prolifera</name>
    <name type="common">Green seaweed</name>
    <name type="synonym">Enteromorpha prolifera</name>
    <dbReference type="NCBI Taxonomy" id="3117"/>
    <lineage>
        <taxon>Eukaryota</taxon>
        <taxon>Viridiplantae</taxon>
        <taxon>Chlorophyta</taxon>
        <taxon>core chlorophytes</taxon>
        <taxon>Ulvophyceae</taxon>
        <taxon>OUU clade</taxon>
        <taxon>Ulvales</taxon>
        <taxon>Ulvaceae</taxon>
        <taxon>Ulva</taxon>
    </lineage>
</organism>
<evidence type="ECO:0000256" key="3">
    <source>
        <dbReference type="ARBA" id="ARBA00004826"/>
    </source>
</evidence>
<dbReference type="EC" id="5.3.3.2" evidence="5"/>
<comment type="pathway">
    <text evidence="3">Isoprenoid biosynthesis; dimethylallyl diphosphate biosynthesis; dimethylallyl diphosphate from isopentenyl diphosphate: step 1/1.</text>
</comment>
<evidence type="ECO:0000256" key="9">
    <source>
        <dbReference type="ARBA" id="ARBA00022955"/>
    </source>
</evidence>
<dbReference type="GO" id="GO:0005737">
    <property type="term" value="C:cytoplasm"/>
    <property type="evidence" value="ECO:0007669"/>
    <property type="project" value="TreeGrafter"/>
</dbReference>
<dbReference type="PANTHER" id="PTHR10885:SF0">
    <property type="entry name" value="ISOPENTENYL-DIPHOSPHATE DELTA-ISOMERASE"/>
    <property type="match status" value="1"/>
</dbReference>
<dbReference type="InterPro" id="IPR015797">
    <property type="entry name" value="NUDIX_hydrolase-like_dom_sf"/>
</dbReference>
<dbReference type="Gene3D" id="3.90.79.10">
    <property type="entry name" value="Nucleoside Triphosphate Pyrophosphohydrolase"/>
    <property type="match status" value="1"/>
</dbReference>
<protein>
    <recommendedName>
        <fullName evidence="5">isopentenyl-diphosphate Delta-isomerase</fullName>
        <ecNumber evidence="5">5.3.3.2</ecNumber>
    </recommendedName>
</protein>
<dbReference type="SUPFAM" id="SSF55811">
    <property type="entry name" value="Nudix"/>
    <property type="match status" value="1"/>
</dbReference>
<keyword evidence="12 14" id="KW-0413">Isomerase</keyword>